<dbReference type="CDD" id="cd06550">
    <property type="entry name" value="TM_ABC_iron-siderophores_like"/>
    <property type="match status" value="1"/>
</dbReference>
<dbReference type="Proteomes" id="UP000000692">
    <property type="component" value="Chromosome"/>
</dbReference>
<dbReference type="PATRIC" id="fig|759362.5.peg.3"/>
<feature type="transmembrane region" description="Helical" evidence="8">
    <location>
        <begin position="276"/>
        <end position="294"/>
    </location>
</feature>
<dbReference type="SUPFAM" id="SSF81345">
    <property type="entry name" value="ABC transporter involved in vitamin B12 uptake, BtuC"/>
    <property type="match status" value="1"/>
</dbReference>
<evidence type="ECO:0000313" key="10">
    <source>
        <dbReference type="Proteomes" id="UP000000692"/>
    </source>
</evidence>
<dbReference type="Pfam" id="PF01032">
    <property type="entry name" value="FecCD"/>
    <property type="match status" value="1"/>
</dbReference>
<evidence type="ECO:0000256" key="7">
    <source>
        <dbReference type="ARBA" id="ARBA00023136"/>
    </source>
</evidence>
<keyword evidence="5 8" id="KW-0812">Transmembrane</keyword>
<dbReference type="RefSeq" id="WP_014537421.1">
    <property type="nucleotide sequence ID" value="NC_017384.1"/>
</dbReference>
<accession>F9Y775</accession>
<dbReference type="GO" id="GO:0033214">
    <property type="term" value="P:siderophore-iron import into cell"/>
    <property type="evidence" value="ECO:0007669"/>
    <property type="project" value="TreeGrafter"/>
</dbReference>
<dbReference type="Gene3D" id="1.10.3470.10">
    <property type="entry name" value="ABC transporter involved in vitamin B12 uptake, BtuC"/>
    <property type="match status" value="1"/>
</dbReference>
<keyword evidence="3" id="KW-0813">Transport</keyword>
<keyword evidence="6 8" id="KW-1133">Transmembrane helix</keyword>
<comment type="subcellular location">
    <subcellularLocation>
        <location evidence="1">Cell membrane</location>
        <topology evidence="1">Multi-pass membrane protein</topology>
    </subcellularLocation>
</comment>
<comment type="similarity">
    <text evidence="2">Belongs to the binding-protein-dependent transport system permease family. FecCD subfamily.</text>
</comment>
<dbReference type="GO" id="GO:0005886">
    <property type="term" value="C:plasma membrane"/>
    <property type="evidence" value="ECO:0007669"/>
    <property type="project" value="UniProtKB-SubCell"/>
</dbReference>
<name>F9Y775_KETVW</name>
<sequence length="331" mass="34277">MAWRLIGLVVILTALAWLFFLSIGIGARPIPLPEVWRALIDNDGSRNAIIVWQLRIPRTLLGLLVGIALGLSGAVMQALTRNPLAAPGLLGINAGAALMVVLAISMLGINSFPGYVWFALVGCGGAAALVYTLSGRSSSAVQQVRLVLAGAAITACLGAITGIITMSNSQTFDSYRFWIVGSLSNRTPEVAFQVLPFIAVGAMIAVGLGGRLNAVALGDDVGRSLGVKLGQTRALSFVAIALMCGGATAAAGPIGFVGLMVPHAVRLIVGPDWRWILPYCVGLGPVIVLASDILGRVVVPPGELEVGIVTAFIGAPVLLWLVIMGKDGSRK</sequence>
<dbReference type="FunFam" id="1.10.3470.10:FF:000001">
    <property type="entry name" value="Vitamin B12 ABC transporter permease BtuC"/>
    <property type="match status" value="1"/>
</dbReference>
<evidence type="ECO:0000256" key="2">
    <source>
        <dbReference type="ARBA" id="ARBA00007935"/>
    </source>
</evidence>
<evidence type="ECO:0000256" key="4">
    <source>
        <dbReference type="ARBA" id="ARBA00022475"/>
    </source>
</evidence>
<dbReference type="EMBL" id="CP002018">
    <property type="protein sequence ID" value="AEM39842.1"/>
    <property type="molecule type" value="Genomic_DNA"/>
</dbReference>
<dbReference type="AlphaFoldDB" id="F9Y775"/>
<proteinExistence type="inferred from homology"/>
<evidence type="ECO:0000256" key="8">
    <source>
        <dbReference type="SAM" id="Phobius"/>
    </source>
</evidence>
<evidence type="ECO:0000256" key="3">
    <source>
        <dbReference type="ARBA" id="ARBA00022448"/>
    </source>
</evidence>
<organism evidence="9 10">
    <name type="scientific">Ketogulonicigenium vulgare (strain WSH-001)</name>
    <dbReference type="NCBI Taxonomy" id="759362"/>
    <lineage>
        <taxon>Bacteria</taxon>
        <taxon>Pseudomonadati</taxon>
        <taxon>Pseudomonadota</taxon>
        <taxon>Alphaproteobacteria</taxon>
        <taxon>Rhodobacterales</taxon>
        <taxon>Roseobacteraceae</taxon>
        <taxon>Ketogulonicigenium</taxon>
    </lineage>
</organism>
<feature type="transmembrane region" description="Helical" evidence="8">
    <location>
        <begin position="234"/>
        <end position="256"/>
    </location>
</feature>
<gene>
    <name evidence="9" type="ordered locus">KVU_0003</name>
</gene>
<evidence type="ECO:0000256" key="1">
    <source>
        <dbReference type="ARBA" id="ARBA00004651"/>
    </source>
</evidence>
<evidence type="ECO:0000256" key="5">
    <source>
        <dbReference type="ARBA" id="ARBA00022692"/>
    </source>
</evidence>
<dbReference type="KEGG" id="kvl:KVU_0003"/>
<protein>
    <submittedName>
        <fullName evidence="9">Ferric enterobactin transport system permease protein FepD</fullName>
    </submittedName>
</protein>
<dbReference type="InterPro" id="IPR037294">
    <property type="entry name" value="ABC_BtuC-like"/>
</dbReference>
<feature type="transmembrane region" description="Helical" evidence="8">
    <location>
        <begin position="306"/>
        <end position="325"/>
    </location>
</feature>
<reference evidence="9 10" key="1">
    <citation type="journal article" date="2011" name="J. Bacteriol.">
        <title>Complete genome sequence of the industrial strain Ketogulonicigenium vulgare WSH-001.</title>
        <authorList>
            <person name="Liu L."/>
            <person name="Li Y."/>
            <person name="Zhang J."/>
            <person name="Zhou Z."/>
            <person name="Liu J."/>
            <person name="Li X."/>
            <person name="Zhou J."/>
            <person name="Du G."/>
            <person name="Wang L."/>
            <person name="Chen J."/>
        </authorList>
    </citation>
    <scope>NUCLEOTIDE SEQUENCE [LARGE SCALE GENOMIC DNA]</scope>
    <source>
        <strain evidence="9 10">WSH-001</strain>
    </source>
</reference>
<dbReference type="InterPro" id="IPR000522">
    <property type="entry name" value="ABC_transptr_permease_BtuC"/>
</dbReference>
<dbReference type="OrthoDB" id="9811975at2"/>
<evidence type="ECO:0000313" key="9">
    <source>
        <dbReference type="EMBL" id="AEM39842.1"/>
    </source>
</evidence>
<dbReference type="HOGENOM" id="CLU_013016_1_0_5"/>
<feature type="transmembrane region" description="Helical" evidence="8">
    <location>
        <begin position="86"/>
        <end position="109"/>
    </location>
</feature>
<dbReference type="PANTHER" id="PTHR30472">
    <property type="entry name" value="FERRIC ENTEROBACTIN TRANSPORT SYSTEM PERMEASE PROTEIN"/>
    <property type="match status" value="1"/>
</dbReference>
<dbReference type="eggNOG" id="COG0609">
    <property type="taxonomic scope" value="Bacteria"/>
</dbReference>
<feature type="transmembrane region" description="Helical" evidence="8">
    <location>
        <begin position="60"/>
        <end position="79"/>
    </location>
</feature>
<keyword evidence="4" id="KW-1003">Cell membrane</keyword>
<keyword evidence="7 8" id="KW-0472">Membrane</keyword>
<evidence type="ECO:0000256" key="6">
    <source>
        <dbReference type="ARBA" id="ARBA00022989"/>
    </source>
</evidence>
<feature type="transmembrane region" description="Helical" evidence="8">
    <location>
        <begin position="146"/>
        <end position="166"/>
    </location>
</feature>
<feature type="transmembrane region" description="Helical" evidence="8">
    <location>
        <begin position="115"/>
        <end position="134"/>
    </location>
</feature>
<dbReference type="PANTHER" id="PTHR30472:SF1">
    <property type="entry name" value="FE(3+) DICITRATE TRANSPORT SYSTEM PERMEASE PROTEIN FECC-RELATED"/>
    <property type="match status" value="1"/>
</dbReference>
<dbReference type="GO" id="GO:0022857">
    <property type="term" value="F:transmembrane transporter activity"/>
    <property type="evidence" value="ECO:0007669"/>
    <property type="project" value="InterPro"/>
</dbReference>
<keyword evidence="10" id="KW-1185">Reference proteome</keyword>
<feature type="transmembrane region" description="Helical" evidence="8">
    <location>
        <begin position="190"/>
        <end position="213"/>
    </location>
</feature>